<dbReference type="RefSeq" id="WP_188331227.1">
    <property type="nucleotide sequence ID" value="NZ_CP059491.1"/>
</dbReference>
<keyword evidence="4" id="KW-1185">Reference proteome</keyword>
<feature type="domain" description="Hemerythrin-like" evidence="2">
    <location>
        <begin position="22"/>
        <end position="135"/>
    </location>
</feature>
<dbReference type="Gene3D" id="1.20.120.520">
    <property type="entry name" value="nmb1532 protein domain like"/>
    <property type="match status" value="1"/>
</dbReference>
<dbReference type="EMBL" id="CP059491">
    <property type="protein sequence ID" value="QMT00995.1"/>
    <property type="molecule type" value="Genomic_DNA"/>
</dbReference>
<feature type="compositionally biased region" description="Basic and acidic residues" evidence="1">
    <location>
        <begin position="226"/>
        <end position="242"/>
    </location>
</feature>
<dbReference type="KEGG" id="gji:H1R19_19340"/>
<evidence type="ECO:0000256" key="1">
    <source>
        <dbReference type="SAM" id="MobiDB-lite"/>
    </source>
</evidence>
<evidence type="ECO:0000313" key="3">
    <source>
        <dbReference type="EMBL" id="QMT00995.1"/>
    </source>
</evidence>
<evidence type="ECO:0000259" key="2">
    <source>
        <dbReference type="Pfam" id="PF01814"/>
    </source>
</evidence>
<dbReference type="Pfam" id="PF01814">
    <property type="entry name" value="Hemerythrin"/>
    <property type="match status" value="1"/>
</dbReference>
<gene>
    <name evidence="3" type="ORF">H1R19_19340</name>
</gene>
<sequence>MRRSLADQIEEELGGRNSVLSRQKRDHVELDRLIGEAESSSGPARAAVVNELCRLVFPHAFAEEAVLWPAIRRRLPDGEKLTLQIEKEHQTINELFTSLETLDVDSEEHHRLFGEIVRWLREDVRDEEDVLLPRLQEVSTPAELVRLGTYWQVVRSTAPTRPHPVVARRPPGNVVAAAPLSALDRMRDRLDAAARGDHGWSSAARSASGALATIAGAVEHVPPLTRGERSATKTGHRGHDAH</sequence>
<dbReference type="PANTHER" id="PTHR35585">
    <property type="entry name" value="HHE DOMAIN PROTEIN (AFU_ORTHOLOGUE AFUA_4G00730)"/>
    <property type="match status" value="1"/>
</dbReference>
<name>A0A7D7LUL2_9ACTN</name>
<organism evidence="3 4">
    <name type="scientific">Gordonia jinghuaiqii</name>
    <dbReference type="NCBI Taxonomy" id="2758710"/>
    <lineage>
        <taxon>Bacteria</taxon>
        <taxon>Bacillati</taxon>
        <taxon>Actinomycetota</taxon>
        <taxon>Actinomycetes</taxon>
        <taxon>Mycobacteriales</taxon>
        <taxon>Gordoniaceae</taxon>
        <taxon>Gordonia</taxon>
    </lineage>
</organism>
<feature type="region of interest" description="Disordered" evidence="1">
    <location>
        <begin position="223"/>
        <end position="242"/>
    </location>
</feature>
<dbReference type="PANTHER" id="PTHR35585:SF1">
    <property type="entry name" value="HHE DOMAIN PROTEIN (AFU_ORTHOLOGUE AFUA_4G00730)"/>
    <property type="match status" value="1"/>
</dbReference>
<accession>A0A7D7LUL2</accession>
<reference evidence="4" key="1">
    <citation type="submission" date="2020-07" db="EMBL/GenBank/DDBJ databases">
        <title>novel species isolated from the respiratory tract of Marmot.</title>
        <authorList>
            <person name="Zhang G."/>
        </authorList>
    </citation>
    <scope>NUCLEOTIDE SEQUENCE [LARGE SCALE GENOMIC DNA]</scope>
    <source>
        <strain evidence="4">686</strain>
    </source>
</reference>
<evidence type="ECO:0000313" key="4">
    <source>
        <dbReference type="Proteomes" id="UP000515663"/>
    </source>
</evidence>
<dbReference type="Proteomes" id="UP000515663">
    <property type="component" value="Chromosome"/>
</dbReference>
<dbReference type="AlphaFoldDB" id="A0A7D7LUL2"/>
<protein>
    <submittedName>
        <fullName evidence="3">Hemerythrin domain-containing protein</fullName>
    </submittedName>
</protein>
<proteinExistence type="predicted"/>
<dbReference type="InterPro" id="IPR012312">
    <property type="entry name" value="Hemerythrin-like"/>
</dbReference>